<accession>A0ABS1KPF4</accession>
<evidence type="ECO:0000256" key="1">
    <source>
        <dbReference type="SAM" id="SignalP"/>
    </source>
</evidence>
<gene>
    <name evidence="2" type="ORF">JI741_08955</name>
</gene>
<dbReference type="SUPFAM" id="SSF49899">
    <property type="entry name" value="Concanavalin A-like lectins/glucanases"/>
    <property type="match status" value="1"/>
</dbReference>
<feature type="signal peptide" evidence="1">
    <location>
        <begin position="1"/>
        <end position="19"/>
    </location>
</feature>
<feature type="chain" id="PRO_5046935875" evidence="1">
    <location>
        <begin position="20"/>
        <end position="600"/>
    </location>
</feature>
<evidence type="ECO:0000313" key="2">
    <source>
        <dbReference type="EMBL" id="MBL0741348.1"/>
    </source>
</evidence>
<keyword evidence="1" id="KW-0732">Signal</keyword>
<reference evidence="2 3" key="1">
    <citation type="submission" date="2021-01" db="EMBL/GenBank/DDBJ databases">
        <title>Chryseolinea sp. Jin1 Genome sequencing and assembly.</title>
        <authorList>
            <person name="Kim I."/>
        </authorList>
    </citation>
    <scope>NUCLEOTIDE SEQUENCE [LARGE SCALE GENOMIC DNA]</scope>
    <source>
        <strain evidence="2 3">Jin1</strain>
    </source>
</reference>
<dbReference type="Pfam" id="PF13385">
    <property type="entry name" value="Laminin_G_3"/>
    <property type="match status" value="1"/>
</dbReference>
<dbReference type="Pfam" id="PF13585">
    <property type="entry name" value="CHU_C"/>
    <property type="match status" value="1"/>
</dbReference>
<name>A0ABS1KPF4_9BACT</name>
<proteinExistence type="predicted"/>
<dbReference type="InterPro" id="IPR013320">
    <property type="entry name" value="ConA-like_dom_sf"/>
</dbReference>
<dbReference type="EMBL" id="JAERRB010000002">
    <property type="protein sequence ID" value="MBL0741348.1"/>
    <property type="molecule type" value="Genomic_DNA"/>
</dbReference>
<keyword evidence="3" id="KW-1185">Reference proteome</keyword>
<organism evidence="2 3">
    <name type="scientific">Chryseolinea lacunae</name>
    <dbReference type="NCBI Taxonomy" id="2801331"/>
    <lineage>
        <taxon>Bacteria</taxon>
        <taxon>Pseudomonadati</taxon>
        <taxon>Bacteroidota</taxon>
        <taxon>Cytophagia</taxon>
        <taxon>Cytophagales</taxon>
        <taxon>Fulvivirgaceae</taxon>
        <taxon>Chryseolinea</taxon>
    </lineage>
</organism>
<protein>
    <submittedName>
        <fullName evidence="2">Gliding motility-associated C-terminal domain-containing protein</fullName>
    </submittedName>
</protein>
<dbReference type="RefSeq" id="WP_202008698.1">
    <property type="nucleotide sequence ID" value="NZ_JAERRB010000002.1"/>
</dbReference>
<dbReference type="Gene3D" id="2.60.120.200">
    <property type="match status" value="1"/>
</dbReference>
<sequence length="600" mass="65481">MAKYVLILLLLLSAIQSFCQVDNVGAGRAISFDGVDDYIDFGNIYDDVALPITVSFWAYIDPSITALVPIFDNQDGSSVYNGFAVVASHVHVGMTYGDGKGGNNPAFRRSKAALMSDPTGKWINVTVVFRGATNMDIYLNGINAGGDYEGYSNDPMNSNSPGEVAKMGYWFSNGNYFRYKGQLDEFRIWNRALSESEIRETMCKKLKGNETGLIGYWNFDETSGNIVADKSVKGFNGTLMGNPQRVYSSAPIGDESVYLYPASWGGNTVSLVNGLDKLTVSNVQGTPEGVHVYTVNDIPSQTNGLNLAEVEKPYMGTFAAAFDVNNVMDLNYQYDGVSICKNFQRNNNSVDVWAEQPLTSILNRTEIVKIPASNADFDLGPDIEVCDQKAITLSAPASVSGKSLLWSTGQTSASIVVSTSGNYWLRAGGTCSKGRDTISVAYLKPPPPFSLGDDETLCILTPRKLSPLKNPEGYQFVWQDGSTDSTFVTNTFGEYAVTVSNACGTSSDKITLTPVLFDKNKIPNIITPGNDLLNEHFMIEESLFGARFSVYNRWGEQVYDNPNYRNDWNGAGLTNGIYFYLLTGDCIGKIKGSVTLIKGN</sequence>
<comment type="caution">
    <text evidence="2">The sequence shown here is derived from an EMBL/GenBank/DDBJ whole genome shotgun (WGS) entry which is preliminary data.</text>
</comment>
<dbReference type="Proteomes" id="UP000613030">
    <property type="component" value="Unassembled WGS sequence"/>
</dbReference>
<evidence type="ECO:0000313" key="3">
    <source>
        <dbReference type="Proteomes" id="UP000613030"/>
    </source>
</evidence>